<dbReference type="RefSeq" id="WP_194115101.1">
    <property type="nucleotide sequence ID" value="NZ_JADFUA010000002.1"/>
</dbReference>
<dbReference type="AlphaFoldDB" id="A0A8J7FQ39"/>
<gene>
    <name evidence="4" type="ORF">INR99_04420</name>
</gene>
<dbReference type="Gene3D" id="3.40.250.10">
    <property type="entry name" value="Rhodanese-like domain"/>
    <property type="match status" value="2"/>
</dbReference>
<feature type="domain" description="Rhodanese" evidence="3">
    <location>
        <begin position="15"/>
        <end position="134"/>
    </location>
</feature>
<dbReference type="CDD" id="cd01449">
    <property type="entry name" value="TST_Repeat_2"/>
    <property type="match status" value="1"/>
</dbReference>
<dbReference type="PANTHER" id="PTHR11364">
    <property type="entry name" value="THIOSULFATE SULFERTANSFERASE"/>
    <property type="match status" value="1"/>
</dbReference>
<dbReference type="CDD" id="cd01448">
    <property type="entry name" value="TST_Repeat_1"/>
    <property type="match status" value="1"/>
</dbReference>
<dbReference type="Proteomes" id="UP000604481">
    <property type="component" value="Unassembled WGS sequence"/>
</dbReference>
<name>A0A8J7FQ39_9NEIS</name>
<dbReference type="SUPFAM" id="SSF52821">
    <property type="entry name" value="Rhodanese/Cell cycle control phosphatase"/>
    <property type="match status" value="2"/>
</dbReference>
<dbReference type="InterPro" id="IPR045078">
    <property type="entry name" value="TST/MPST-like"/>
</dbReference>
<evidence type="ECO:0000256" key="1">
    <source>
        <dbReference type="ARBA" id="ARBA00022679"/>
    </source>
</evidence>
<evidence type="ECO:0000256" key="2">
    <source>
        <dbReference type="ARBA" id="ARBA00022737"/>
    </source>
</evidence>
<dbReference type="EMBL" id="JADFUA010000002">
    <property type="protein sequence ID" value="MBE9608586.1"/>
    <property type="molecule type" value="Genomic_DNA"/>
</dbReference>
<dbReference type="InterPro" id="IPR001763">
    <property type="entry name" value="Rhodanese-like_dom"/>
</dbReference>
<evidence type="ECO:0000259" key="3">
    <source>
        <dbReference type="PROSITE" id="PS50206"/>
    </source>
</evidence>
<dbReference type="InterPro" id="IPR036873">
    <property type="entry name" value="Rhodanese-like_dom_sf"/>
</dbReference>
<dbReference type="GO" id="GO:0004792">
    <property type="term" value="F:thiosulfate-cyanide sulfurtransferase activity"/>
    <property type="evidence" value="ECO:0007669"/>
    <property type="project" value="InterPro"/>
</dbReference>
<evidence type="ECO:0000313" key="5">
    <source>
        <dbReference type="Proteomes" id="UP000604481"/>
    </source>
</evidence>
<dbReference type="PANTHER" id="PTHR11364:SF27">
    <property type="entry name" value="SULFURTRANSFERASE"/>
    <property type="match status" value="1"/>
</dbReference>
<sequence length="284" mass="30292">MYPLSSVSELQTRLGAPELVIVDCRHELANPAAGRAAYLSGHIPGAIFLHLDEDLSGPMNGRNGRHPLPDVRTLVQKLAAAGIGRDSHVVAYDAAGGPFAARLWWLLRWLGLGDVQVLDGGWPAWLAAGAPVSTALPPAQQTDLRAEADWSRVVTADEVEANLAVPQFTLVDARSPERFVGIGETLDPVGGHIPGARNRFFMHNLQADGRFKPGAELLAEWLGVLGECAPETVVHQCGSGVTACHNQLALAVAGLPQGRLYAGSWSEWCSDPLHPVSTEPPPDR</sequence>
<evidence type="ECO:0000313" key="4">
    <source>
        <dbReference type="EMBL" id="MBE9608586.1"/>
    </source>
</evidence>
<dbReference type="InterPro" id="IPR001307">
    <property type="entry name" value="Thiosulphate_STrfase_CS"/>
</dbReference>
<protein>
    <submittedName>
        <fullName evidence="4">Sulfurtransferase</fullName>
    </submittedName>
</protein>
<reference evidence="4 5" key="1">
    <citation type="submission" date="2020-10" db="EMBL/GenBank/DDBJ databases">
        <title>The genome sequence of Chitinilyticum litopenaei 4Y14.</title>
        <authorList>
            <person name="Liu Y."/>
        </authorList>
    </citation>
    <scope>NUCLEOTIDE SEQUENCE [LARGE SCALE GENOMIC DNA]</scope>
    <source>
        <strain evidence="4 5">4Y14</strain>
    </source>
</reference>
<comment type="caution">
    <text evidence="4">The sequence shown here is derived from an EMBL/GenBank/DDBJ whole genome shotgun (WGS) entry which is preliminary data.</text>
</comment>
<organism evidence="4 5">
    <name type="scientific">Chitinilyticum piscinae</name>
    <dbReference type="NCBI Taxonomy" id="2866724"/>
    <lineage>
        <taxon>Bacteria</taxon>
        <taxon>Pseudomonadati</taxon>
        <taxon>Pseudomonadota</taxon>
        <taxon>Betaproteobacteria</taxon>
        <taxon>Neisseriales</taxon>
        <taxon>Chitinibacteraceae</taxon>
        <taxon>Chitinilyticum</taxon>
    </lineage>
</organism>
<keyword evidence="5" id="KW-1185">Reference proteome</keyword>
<dbReference type="PROSITE" id="PS00380">
    <property type="entry name" value="RHODANESE_1"/>
    <property type="match status" value="1"/>
</dbReference>
<dbReference type="PROSITE" id="PS50206">
    <property type="entry name" value="RHODANESE_3"/>
    <property type="match status" value="2"/>
</dbReference>
<keyword evidence="2" id="KW-0677">Repeat</keyword>
<accession>A0A8J7FQ39</accession>
<dbReference type="SMART" id="SM00450">
    <property type="entry name" value="RHOD"/>
    <property type="match status" value="2"/>
</dbReference>
<feature type="domain" description="Rhodanese" evidence="3">
    <location>
        <begin position="164"/>
        <end position="277"/>
    </location>
</feature>
<keyword evidence="1" id="KW-0808">Transferase</keyword>
<dbReference type="Pfam" id="PF00581">
    <property type="entry name" value="Rhodanese"/>
    <property type="match status" value="2"/>
</dbReference>
<proteinExistence type="predicted"/>